<gene>
    <name evidence="22" type="primary">LOC115406970</name>
</gene>
<dbReference type="InterPro" id="IPR013320">
    <property type="entry name" value="ConA-like_dom_sf"/>
</dbReference>
<dbReference type="PROSITE" id="PS51304">
    <property type="entry name" value="GALECTIN"/>
    <property type="match status" value="1"/>
</dbReference>
<dbReference type="Proteomes" id="UP000472267">
    <property type="component" value="Chromosome 19"/>
</dbReference>
<dbReference type="GO" id="GO:0002548">
    <property type="term" value="P:monocyte chemotaxis"/>
    <property type="evidence" value="ECO:0007669"/>
    <property type="project" value="TreeGrafter"/>
</dbReference>
<dbReference type="GO" id="GO:0050918">
    <property type="term" value="P:positive chemotaxis"/>
    <property type="evidence" value="ECO:0007669"/>
    <property type="project" value="TreeGrafter"/>
</dbReference>
<evidence type="ECO:0000256" key="20">
    <source>
        <dbReference type="SAM" id="MobiDB-lite"/>
    </source>
</evidence>
<reference evidence="22" key="3">
    <citation type="submission" date="2025-09" db="UniProtKB">
        <authorList>
            <consortium name="Ensembl"/>
        </authorList>
    </citation>
    <scope>IDENTIFICATION</scope>
</reference>
<keyword evidence="17" id="KW-0508">mRNA splicing</keyword>
<dbReference type="GO" id="GO:0019863">
    <property type="term" value="F:IgE binding"/>
    <property type="evidence" value="ECO:0007669"/>
    <property type="project" value="UniProtKB-KW"/>
</dbReference>
<proteinExistence type="predicted"/>
<keyword evidence="23" id="KW-1185">Reference proteome</keyword>
<reference evidence="22" key="2">
    <citation type="submission" date="2025-08" db="UniProtKB">
        <authorList>
            <consortium name="Ensembl"/>
        </authorList>
    </citation>
    <scope>IDENTIFICATION</scope>
</reference>
<dbReference type="RefSeq" id="XP_029973133.1">
    <property type="nucleotide sequence ID" value="XM_030117273.1"/>
</dbReference>
<sequence length="261" mass="28164">MACGPQEDQVNQITPPGHKEERQTLDPDHGATLHLEEGLTLDPGPWTNPASGGGSNPGPGGWTNPASGGGSNPGPGVWPNLPQDGGSNSGPGWSNPPRGGGSYPSPGGWSGGPTAPSGPRKDMRVPYTDNLINGVYDKLLITITGTIKPNPQKFTVDLCKGRDIALHFNPRFNENGRQVIVRNTFNGGRWGQEERELQRFPFVGGQQFEMKILCTSSEYKVAVNGSHLLSYRHRITDLRSITGLGIYYDLNLTDVKMETLH</sequence>
<evidence type="ECO:0000256" key="10">
    <source>
        <dbReference type="ARBA" id="ARBA00022734"/>
    </source>
</evidence>
<dbReference type="CDD" id="cd00070">
    <property type="entry name" value="GLECT"/>
    <property type="match status" value="1"/>
</dbReference>
<keyword evidence="6" id="KW-0597">Phosphoprotein</keyword>
<dbReference type="Ensembl" id="ENSSFAT00005037341.1">
    <property type="protein sequence ID" value="ENSSFAP00005035987.1"/>
    <property type="gene ID" value="ENSSFAG00005018212.1"/>
</dbReference>
<dbReference type="GO" id="GO:0001772">
    <property type="term" value="C:immunological synapse"/>
    <property type="evidence" value="ECO:0007669"/>
    <property type="project" value="TreeGrafter"/>
</dbReference>
<dbReference type="GO" id="GO:0045806">
    <property type="term" value="P:negative regulation of endocytosis"/>
    <property type="evidence" value="ECO:0007669"/>
    <property type="project" value="TreeGrafter"/>
</dbReference>
<evidence type="ECO:0000256" key="15">
    <source>
        <dbReference type="ARBA" id="ARBA00022990"/>
    </source>
</evidence>
<evidence type="ECO:0000256" key="6">
    <source>
        <dbReference type="ARBA" id="ARBA00022553"/>
    </source>
</evidence>
<dbReference type="PANTHER" id="PTHR11346:SF26">
    <property type="entry name" value="GALECTIN-3"/>
    <property type="match status" value="1"/>
</dbReference>
<feature type="compositionally biased region" description="Low complexity" evidence="20">
    <location>
        <begin position="90"/>
        <end position="118"/>
    </location>
</feature>
<dbReference type="GO" id="GO:0006397">
    <property type="term" value="P:mRNA processing"/>
    <property type="evidence" value="ECO:0007669"/>
    <property type="project" value="UniProtKB-KW"/>
</dbReference>
<dbReference type="GO" id="GO:0005681">
    <property type="term" value="C:spliceosomal complex"/>
    <property type="evidence" value="ECO:0007669"/>
    <property type="project" value="UniProtKB-KW"/>
</dbReference>
<evidence type="ECO:0000256" key="12">
    <source>
        <dbReference type="ARBA" id="ARBA00022782"/>
    </source>
</evidence>
<keyword evidence="9" id="KW-0747">Spliceosome</keyword>
<keyword evidence="15" id="KW-0007">Acetylation</keyword>
<dbReference type="Gene3D" id="2.60.120.200">
    <property type="match status" value="1"/>
</dbReference>
<evidence type="ECO:0000256" key="4">
    <source>
        <dbReference type="ARBA" id="ARBA00022490"/>
    </source>
</evidence>
<dbReference type="SMART" id="SM00276">
    <property type="entry name" value="GLECT"/>
    <property type="match status" value="1"/>
</dbReference>
<evidence type="ECO:0000256" key="18">
    <source>
        <dbReference type="ARBA" id="ARBA00023242"/>
    </source>
</evidence>
<evidence type="ECO:0000256" key="8">
    <source>
        <dbReference type="ARBA" id="ARBA00022664"/>
    </source>
</evidence>
<keyword evidence="14" id="KW-0389">IgE-binding protein</keyword>
<reference evidence="22" key="1">
    <citation type="submission" date="2019-06" db="EMBL/GenBank/DDBJ databases">
        <authorList>
            <consortium name="Wellcome Sanger Institute Data Sharing"/>
        </authorList>
    </citation>
    <scope>NUCLEOTIDE SEQUENCE [LARGE SCALE GENOMIC DNA]</scope>
</reference>
<keyword evidence="11" id="KW-0677">Repeat</keyword>
<dbReference type="InterPro" id="IPR044156">
    <property type="entry name" value="Galectin-like"/>
</dbReference>
<dbReference type="Pfam" id="PF00337">
    <property type="entry name" value="Gal-bind_lectin"/>
    <property type="match status" value="1"/>
</dbReference>
<evidence type="ECO:0000256" key="14">
    <source>
        <dbReference type="ARBA" id="ARBA00022972"/>
    </source>
</evidence>
<organism evidence="22 23">
    <name type="scientific">Salarias fasciatus</name>
    <name type="common">Jewelled blenny</name>
    <name type="synonym">Blennius fasciatus</name>
    <dbReference type="NCBI Taxonomy" id="181472"/>
    <lineage>
        <taxon>Eukaryota</taxon>
        <taxon>Metazoa</taxon>
        <taxon>Chordata</taxon>
        <taxon>Craniata</taxon>
        <taxon>Vertebrata</taxon>
        <taxon>Euteleostomi</taxon>
        <taxon>Actinopterygii</taxon>
        <taxon>Neopterygii</taxon>
        <taxon>Teleostei</taxon>
        <taxon>Neoteleostei</taxon>
        <taxon>Acanthomorphata</taxon>
        <taxon>Ovalentaria</taxon>
        <taxon>Blenniimorphae</taxon>
        <taxon>Blenniiformes</taxon>
        <taxon>Blennioidei</taxon>
        <taxon>Blenniidae</taxon>
        <taxon>Salariinae</taxon>
        <taxon>Salarias</taxon>
    </lineage>
</organism>
<dbReference type="FunFam" id="2.60.120.200:FF:000023">
    <property type="entry name" value="Galectin"/>
    <property type="match status" value="1"/>
</dbReference>
<evidence type="ECO:0000256" key="5">
    <source>
        <dbReference type="ARBA" id="ARBA00022525"/>
    </source>
</evidence>
<evidence type="ECO:0000313" key="22">
    <source>
        <dbReference type="Ensembl" id="ENSSFAP00005035987.1"/>
    </source>
</evidence>
<dbReference type="GO" id="GO:0045087">
    <property type="term" value="P:innate immune response"/>
    <property type="evidence" value="ECO:0007669"/>
    <property type="project" value="UniProtKB-KW"/>
</dbReference>
<feature type="compositionally biased region" description="Gly residues" evidence="20">
    <location>
        <begin position="51"/>
        <end position="73"/>
    </location>
</feature>
<keyword evidence="5" id="KW-0964">Secreted</keyword>
<dbReference type="AlphaFoldDB" id="A0A672I434"/>
<feature type="compositionally biased region" description="Basic and acidic residues" evidence="20">
    <location>
        <begin position="17"/>
        <end position="37"/>
    </location>
</feature>
<evidence type="ECO:0000256" key="7">
    <source>
        <dbReference type="ARBA" id="ARBA00022588"/>
    </source>
</evidence>
<dbReference type="PANTHER" id="PTHR11346">
    <property type="entry name" value="GALECTIN"/>
    <property type="match status" value="1"/>
</dbReference>
<dbReference type="GeneID" id="115406970"/>
<feature type="region of interest" description="Disordered" evidence="20">
    <location>
        <begin position="1"/>
        <end position="125"/>
    </location>
</feature>
<keyword evidence="7" id="KW-0399">Innate immunity</keyword>
<protein>
    <recommendedName>
        <fullName evidence="19">Galectin</fullName>
    </recommendedName>
</protein>
<dbReference type="GO" id="GO:0090280">
    <property type="term" value="P:positive regulation of calcium ion import"/>
    <property type="evidence" value="ECO:0007669"/>
    <property type="project" value="TreeGrafter"/>
</dbReference>
<dbReference type="GO" id="GO:0005737">
    <property type="term" value="C:cytoplasm"/>
    <property type="evidence" value="ECO:0007669"/>
    <property type="project" value="UniProtKB-SubCell"/>
</dbReference>
<keyword evidence="12" id="KW-0221">Differentiation</keyword>
<evidence type="ECO:0000256" key="3">
    <source>
        <dbReference type="ARBA" id="ARBA00004613"/>
    </source>
</evidence>
<dbReference type="InParanoid" id="A0A672I434"/>
<accession>A0A672I434</accession>
<name>A0A672I434_SALFA</name>
<evidence type="ECO:0000256" key="1">
    <source>
        <dbReference type="ARBA" id="ARBA00004123"/>
    </source>
</evidence>
<dbReference type="GO" id="GO:0030154">
    <property type="term" value="P:cell differentiation"/>
    <property type="evidence" value="ECO:0007669"/>
    <property type="project" value="UniProtKB-KW"/>
</dbReference>
<keyword evidence="13" id="KW-0391">Immunity</keyword>
<dbReference type="GO" id="GO:0030593">
    <property type="term" value="P:neutrophil chemotaxis"/>
    <property type="evidence" value="ECO:0007669"/>
    <property type="project" value="TreeGrafter"/>
</dbReference>
<dbReference type="SMART" id="SM00908">
    <property type="entry name" value="Gal-bind_lectin"/>
    <property type="match status" value="1"/>
</dbReference>
<dbReference type="GO" id="GO:0048030">
    <property type="term" value="F:disaccharide binding"/>
    <property type="evidence" value="ECO:0007669"/>
    <property type="project" value="TreeGrafter"/>
</dbReference>
<evidence type="ECO:0000256" key="16">
    <source>
        <dbReference type="ARBA" id="ARBA00023157"/>
    </source>
</evidence>
<keyword evidence="4" id="KW-0963">Cytoplasm</keyword>
<comment type="subcellular location">
    <subcellularLocation>
        <location evidence="2">Cytoplasm</location>
    </subcellularLocation>
    <subcellularLocation>
        <location evidence="1">Nucleus</location>
    </subcellularLocation>
    <subcellularLocation>
        <location evidence="3">Secreted</location>
    </subcellularLocation>
</comment>
<evidence type="ECO:0000256" key="13">
    <source>
        <dbReference type="ARBA" id="ARBA00022859"/>
    </source>
</evidence>
<evidence type="ECO:0000256" key="17">
    <source>
        <dbReference type="ARBA" id="ARBA00023187"/>
    </source>
</evidence>
<dbReference type="GO" id="GO:2001237">
    <property type="term" value="P:negative regulation of extrinsic apoptotic signaling pathway"/>
    <property type="evidence" value="ECO:0007669"/>
    <property type="project" value="TreeGrafter"/>
</dbReference>
<dbReference type="OrthoDB" id="8942303at2759"/>
<keyword evidence="18" id="KW-0539">Nucleus</keyword>
<evidence type="ECO:0000256" key="11">
    <source>
        <dbReference type="ARBA" id="ARBA00022737"/>
    </source>
</evidence>
<evidence type="ECO:0000256" key="2">
    <source>
        <dbReference type="ARBA" id="ARBA00004496"/>
    </source>
</evidence>
<keyword evidence="16" id="KW-1015">Disulfide bond</keyword>
<keyword evidence="10 19" id="KW-0430">Lectin</keyword>
<dbReference type="GO" id="GO:0005615">
    <property type="term" value="C:extracellular space"/>
    <property type="evidence" value="ECO:0007669"/>
    <property type="project" value="TreeGrafter"/>
</dbReference>
<dbReference type="InterPro" id="IPR001079">
    <property type="entry name" value="Galectin_CRD"/>
</dbReference>
<dbReference type="SUPFAM" id="SSF49899">
    <property type="entry name" value="Concanavalin A-like lectins/glucanases"/>
    <property type="match status" value="1"/>
</dbReference>
<evidence type="ECO:0000313" key="23">
    <source>
        <dbReference type="Proteomes" id="UP000472267"/>
    </source>
</evidence>
<evidence type="ECO:0000256" key="19">
    <source>
        <dbReference type="RuleBase" id="RU102079"/>
    </source>
</evidence>
<evidence type="ECO:0000256" key="9">
    <source>
        <dbReference type="ARBA" id="ARBA00022728"/>
    </source>
</evidence>
<dbReference type="GO" id="GO:0048246">
    <property type="term" value="P:macrophage chemotaxis"/>
    <property type="evidence" value="ECO:0007669"/>
    <property type="project" value="TreeGrafter"/>
</dbReference>
<feature type="domain" description="Galectin" evidence="21">
    <location>
        <begin position="127"/>
        <end position="258"/>
    </location>
</feature>
<dbReference type="GO" id="GO:0048245">
    <property type="term" value="P:eosinophil chemotaxis"/>
    <property type="evidence" value="ECO:0007669"/>
    <property type="project" value="TreeGrafter"/>
</dbReference>
<dbReference type="GO" id="GO:0043236">
    <property type="term" value="F:laminin binding"/>
    <property type="evidence" value="ECO:0007669"/>
    <property type="project" value="TreeGrafter"/>
</dbReference>
<keyword evidence="8" id="KW-0507">mRNA processing</keyword>
<evidence type="ECO:0000259" key="21">
    <source>
        <dbReference type="PROSITE" id="PS51304"/>
    </source>
</evidence>
<dbReference type="GO" id="GO:0008380">
    <property type="term" value="P:RNA splicing"/>
    <property type="evidence" value="ECO:0007669"/>
    <property type="project" value="UniProtKB-KW"/>
</dbReference>